<protein>
    <recommendedName>
        <fullName evidence="5">Calcineurin-like phosphoesterase domain-containing protein</fullName>
    </recommendedName>
</protein>
<evidence type="ECO:0000256" key="3">
    <source>
        <dbReference type="ARBA" id="ARBA00023004"/>
    </source>
</evidence>
<dbReference type="SUPFAM" id="SSF56300">
    <property type="entry name" value="Metallo-dependent phosphatases"/>
    <property type="match status" value="1"/>
</dbReference>
<evidence type="ECO:0000313" key="6">
    <source>
        <dbReference type="EMBL" id="KKR94041.1"/>
    </source>
</evidence>
<dbReference type="Pfam" id="PF00149">
    <property type="entry name" value="Metallophos"/>
    <property type="match status" value="1"/>
</dbReference>
<dbReference type="GO" id="GO:0046872">
    <property type="term" value="F:metal ion binding"/>
    <property type="evidence" value="ECO:0007669"/>
    <property type="project" value="UniProtKB-KW"/>
</dbReference>
<dbReference type="AlphaFoldDB" id="A0A0G0V2T2"/>
<evidence type="ECO:0000256" key="4">
    <source>
        <dbReference type="ARBA" id="ARBA00025742"/>
    </source>
</evidence>
<dbReference type="Proteomes" id="UP000034961">
    <property type="component" value="Unassembled WGS sequence"/>
</dbReference>
<organism evidence="6 7">
    <name type="scientific">Candidatus Roizmanbacteria bacterium GW2011_GWA1_41_13</name>
    <dbReference type="NCBI Taxonomy" id="1618474"/>
    <lineage>
        <taxon>Bacteria</taxon>
        <taxon>Candidatus Roizmaniibacteriota</taxon>
    </lineage>
</organism>
<dbReference type="PANTHER" id="PTHR42988:SF2">
    <property type="entry name" value="CYCLIC NUCLEOTIDE PHOSPHODIESTERASE CBUA0032-RELATED"/>
    <property type="match status" value="1"/>
</dbReference>
<evidence type="ECO:0000313" key="7">
    <source>
        <dbReference type="Proteomes" id="UP000034961"/>
    </source>
</evidence>
<evidence type="ECO:0000256" key="1">
    <source>
        <dbReference type="ARBA" id="ARBA00022723"/>
    </source>
</evidence>
<reference evidence="6 7" key="1">
    <citation type="journal article" date="2015" name="Nature">
        <title>rRNA introns, odd ribosomes, and small enigmatic genomes across a large radiation of phyla.</title>
        <authorList>
            <person name="Brown C.T."/>
            <person name="Hug L.A."/>
            <person name="Thomas B.C."/>
            <person name="Sharon I."/>
            <person name="Castelle C.J."/>
            <person name="Singh A."/>
            <person name="Wilkins M.J."/>
            <person name="Williams K.H."/>
            <person name="Banfield J.F."/>
        </authorList>
    </citation>
    <scope>NUCLEOTIDE SEQUENCE [LARGE SCALE GENOMIC DNA]</scope>
</reference>
<dbReference type="GO" id="GO:0016787">
    <property type="term" value="F:hydrolase activity"/>
    <property type="evidence" value="ECO:0007669"/>
    <property type="project" value="UniProtKB-KW"/>
</dbReference>
<dbReference type="Gene3D" id="3.60.21.10">
    <property type="match status" value="1"/>
</dbReference>
<keyword evidence="2" id="KW-0378">Hydrolase</keyword>
<dbReference type="InterPro" id="IPR029052">
    <property type="entry name" value="Metallo-depent_PP-like"/>
</dbReference>
<evidence type="ECO:0000259" key="5">
    <source>
        <dbReference type="Pfam" id="PF00149"/>
    </source>
</evidence>
<proteinExistence type="inferred from homology"/>
<dbReference type="InterPro" id="IPR050884">
    <property type="entry name" value="CNP_phosphodiesterase-III"/>
</dbReference>
<sequence length="294" mass="33904">MILLIVYSYCYNTTMSKSIRFIHISDTHIGPTKDFKLYNVAPYPCAEKIVDYLNNLKEKPDFIIHSGDVAATIPDDPSFKNAQEIFSKLKYPVYYVTGNHDRSSFIKKYLNQGDRIDLVTDVSKNTYYFDLKGYRFIVLDGRGPDTIDPHGSLSEDQFKALEQEITNGTLPLVIFIHYPPIELDSLWLNKNMLLLEGDRLHSLLKKVGDRLLCVFFGHIHRGMQIVKDGVFYSSIGSTFMQFAWYPSQEEPVMESTGLSYFNYVTIEDTQMTVKEYSIPNGNNYFLKTRRELAS</sequence>
<feature type="domain" description="Calcineurin-like phosphoesterase" evidence="5">
    <location>
        <begin position="19"/>
        <end position="221"/>
    </location>
</feature>
<dbReference type="InterPro" id="IPR004843">
    <property type="entry name" value="Calcineurin-like_PHP"/>
</dbReference>
<gene>
    <name evidence="6" type="ORF">UU41_C0014G0019</name>
</gene>
<dbReference type="EMBL" id="LCAN01000014">
    <property type="protein sequence ID" value="KKR94041.1"/>
    <property type="molecule type" value="Genomic_DNA"/>
</dbReference>
<accession>A0A0G0V2T2</accession>
<comment type="caution">
    <text evidence="6">The sequence shown here is derived from an EMBL/GenBank/DDBJ whole genome shotgun (WGS) entry which is preliminary data.</text>
</comment>
<evidence type="ECO:0000256" key="2">
    <source>
        <dbReference type="ARBA" id="ARBA00022801"/>
    </source>
</evidence>
<keyword evidence="1" id="KW-0479">Metal-binding</keyword>
<dbReference type="PANTHER" id="PTHR42988">
    <property type="entry name" value="PHOSPHOHYDROLASE"/>
    <property type="match status" value="1"/>
</dbReference>
<name>A0A0G0V2T2_9BACT</name>
<comment type="similarity">
    <text evidence="4">Belongs to the cyclic nucleotide phosphodiesterase class-III family.</text>
</comment>
<keyword evidence="3" id="KW-0408">Iron</keyword>